<dbReference type="Pfam" id="PF12867">
    <property type="entry name" value="DinB_2"/>
    <property type="match status" value="1"/>
</dbReference>
<reference evidence="3 4" key="1">
    <citation type="submission" date="2018-01" db="EMBL/GenBank/DDBJ databases">
        <title>The whole genome sequencing and assembly of Paenibacillus chitinolyticus KCCM 41400 strain.</title>
        <authorList>
            <person name="Kim J.-Y."/>
            <person name="Park M.-K."/>
            <person name="Lee Y.-J."/>
            <person name="Yi H."/>
            <person name="Bahn Y.-S."/>
            <person name="Kim J.F."/>
            <person name="Lee D.-W."/>
        </authorList>
    </citation>
    <scope>NUCLEOTIDE SEQUENCE [LARGE SCALE GENOMIC DNA]</scope>
    <source>
        <strain evidence="3 4">KCCM 41400</strain>
    </source>
</reference>
<dbReference type="SUPFAM" id="SSF109854">
    <property type="entry name" value="DinB/YfiT-like putative metalloenzymes"/>
    <property type="match status" value="1"/>
</dbReference>
<sequence length="176" mass="19939">MIFSELEPFLDKKRRELLEALDAFGPEERHLAEYEGGWNPVQIVEHLSIVEEQVIAEIGRLLNGEAVRPSEPEERKLVDITALFEQKGLLGSPKKSPPSAFPTGKVAYEDGLERLAEVRGNLKAFLPLLAARETNRLMSCHPLGVELNACQWLQFSAFHEWGHIHQLKRIRRAHSG</sequence>
<dbReference type="Gene3D" id="1.20.120.450">
    <property type="entry name" value="dinb family like domain"/>
    <property type="match status" value="1"/>
</dbReference>
<dbReference type="Proteomes" id="UP001527202">
    <property type="component" value="Unassembled WGS sequence"/>
</dbReference>
<keyword evidence="5" id="KW-1185">Reference proteome</keyword>
<dbReference type="Proteomes" id="UP000288943">
    <property type="component" value="Chromosome"/>
</dbReference>
<accession>A0A410WUB9</accession>
<dbReference type="EMBL" id="JAMDMJ010000004">
    <property type="protein sequence ID" value="MCY9594996.1"/>
    <property type="molecule type" value="Genomic_DNA"/>
</dbReference>
<dbReference type="EMBL" id="CP026520">
    <property type="protein sequence ID" value="QAV17867.1"/>
    <property type="molecule type" value="Genomic_DNA"/>
</dbReference>
<proteinExistence type="predicted"/>
<dbReference type="KEGG" id="pchi:PC41400_09385"/>
<evidence type="ECO:0000259" key="1">
    <source>
        <dbReference type="Pfam" id="PF12867"/>
    </source>
</evidence>
<dbReference type="RefSeq" id="WP_042231003.1">
    <property type="nucleotide sequence ID" value="NZ_CP026520.1"/>
</dbReference>
<protein>
    <submittedName>
        <fullName evidence="3">DinB family protein</fullName>
    </submittedName>
</protein>
<dbReference type="GeneID" id="95375018"/>
<name>A0A410WUB9_9BACL</name>
<feature type="domain" description="DinB-like" evidence="1">
    <location>
        <begin position="10"/>
        <end position="167"/>
    </location>
</feature>
<evidence type="ECO:0000313" key="3">
    <source>
        <dbReference type="EMBL" id="QAV17867.1"/>
    </source>
</evidence>
<evidence type="ECO:0000313" key="5">
    <source>
        <dbReference type="Proteomes" id="UP001527202"/>
    </source>
</evidence>
<reference evidence="2 5" key="2">
    <citation type="submission" date="2022-05" db="EMBL/GenBank/DDBJ databases">
        <title>Genome Sequencing of Bee-Associated Microbes.</title>
        <authorList>
            <person name="Dunlap C."/>
        </authorList>
    </citation>
    <scope>NUCLEOTIDE SEQUENCE [LARGE SCALE GENOMIC DNA]</scope>
    <source>
        <strain evidence="2 5">NRRL B-23120</strain>
    </source>
</reference>
<dbReference type="InterPro" id="IPR034660">
    <property type="entry name" value="DinB/YfiT-like"/>
</dbReference>
<dbReference type="InterPro" id="IPR024775">
    <property type="entry name" value="DinB-like"/>
</dbReference>
<dbReference type="AlphaFoldDB" id="A0A410WUB9"/>
<evidence type="ECO:0000313" key="4">
    <source>
        <dbReference type="Proteomes" id="UP000288943"/>
    </source>
</evidence>
<evidence type="ECO:0000313" key="2">
    <source>
        <dbReference type="EMBL" id="MCY9594996.1"/>
    </source>
</evidence>
<dbReference type="OrthoDB" id="5464839at2"/>
<gene>
    <name evidence="2" type="ORF">M5X16_04295</name>
    <name evidence="3" type="ORF">PC41400_09385</name>
</gene>
<organism evidence="3 4">
    <name type="scientific">Paenibacillus chitinolyticus</name>
    <dbReference type="NCBI Taxonomy" id="79263"/>
    <lineage>
        <taxon>Bacteria</taxon>
        <taxon>Bacillati</taxon>
        <taxon>Bacillota</taxon>
        <taxon>Bacilli</taxon>
        <taxon>Bacillales</taxon>
        <taxon>Paenibacillaceae</taxon>
        <taxon>Paenibacillus</taxon>
    </lineage>
</organism>